<organism evidence="1">
    <name type="scientific">Anopheles atroparvus</name>
    <name type="common">European mosquito</name>
    <dbReference type="NCBI Taxonomy" id="41427"/>
    <lineage>
        <taxon>Eukaryota</taxon>
        <taxon>Metazoa</taxon>
        <taxon>Ecdysozoa</taxon>
        <taxon>Arthropoda</taxon>
        <taxon>Hexapoda</taxon>
        <taxon>Insecta</taxon>
        <taxon>Pterygota</taxon>
        <taxon>Neoptera</taxon>
        <taxon>Endopterygota</taxon>
        <taxon>Diptera</taxon>
        <taxon>Nematocera</taxon>
        <taxon>Culicoidea</taxon>
        <taxon>Culicidae</taxon>
        <taxon>Anophelinae</taxon>
        <taxon>Anopheles</taxon>
    </lineage>
</organism>
<dbReference type="STRING" id="41427.A0A182IYN1"/>
<accession>A0A182IYN1</accession>
<protein>
    <submittedName>
        <fullName evidence="1">Uncharacterized protein</fullName>
    </submittedName>
</protein>
<dbReference type="InterPro" id="IPR031874">
    <property type="entry name" value="Cuticle_Acp1"/>
</dbReference>
<dbReference type="EnsemblMetazoa" id="AATE008009-RA">
    <property type="protein sequence ID" value="AATE008009-PA.1"/>
    <property type="gene ID" value="AATE008009"/>
</dbReference>
<dbReference type="PANTHER" id="PTHR12336:SF0">
    <property type="entry name" value="ADULT CUTICLE PROTEIN 1-RELATED"/>
    <property type="match status" value="1"/>
</dbReference>
<dbReference type="Pfam" id="PF15955">
    <property type="entry name" value="Cuticle_4"/>
    <property type="match status" value="1"/>
</dbReference>
<proteinExistence type="predicted"/>
<sequence length="108" mass="11535">MELTSRLSTFVLAISALSSINLRTEASFAALSLEGWPYSFPLGPWHDFSQASRFAAPVPIVPVVSGNLAEYPGAMAVMATRGSIHIAPLPGHSISQFQYNLDAPPGTY</sequence>
<reference evidence="1" key="1">
    <citation type="submission" date="2022-08" db="UniProtKB">
        <authorList>
            <consortium name="EnsemblMetazoa"/>
        </authorList>
    </citation>
    <scope>IDENTIFICATION</scope>
    <source>
        <strain evidence="1">EBRO</strain>
    </source>
</reference>
<name>A0A182IYN1_ANOAO</name>
<dbReference type="AlphaFoldDB" id="A0A182IYN1"/>
<dbReference type="VEuPathDB" id="VectorBase:AATE008009"/>
<evidence type="ECO:0000313" key="1">
    <source>
        <dbReference type="EnsemblMetazoa" id="AATE008009-PA.1"/>
    </source>
</evidence>
<dbReference type="PANTHER" id="PTHR12336">
    <property type="entry name" value="ADULT CUTICLE PROTEIN 1-RELATED"/>
    <property type="match status" value="1"/>
</dbReference>